<evidence type="ECO:0000256" key="1">
    <source>
        <dbReference type="ARBA" id="ARBA00001933"/>
    </source>
</evidence>
<dbReference type="GO" id="GO:0030170">
    <property type="term" value="F:pyridoxal phosphate binding"/>
    <property type="evidence" value="ECO:0007669"/>
    <property type="project" value="InterPro"/>
</dbReference>
<dbReference type="AlphaFoldDB" id="A0A3D9Z4L1"/>
<evidence type="ECO:0000256" key="6">
    <source>
        <dbReference type="ARBA" id="ARBA00022898"/>
    </source>
</evidence>
<dbReference type="InterPro" id="IPR005860">
    <property type="entry name" value="CobD"/>
</dbReference>
<dbReference type="GO" id="GO:0048472">
    <property type="term" value="F:threonine-phosphate decarboxylase activity"/>
    <property type="evidence" value="ECO:0007669"/>
    <property type="project" value="UniProtKB-EC"/>
</dbReference>
<dbReference type="SUPFAM" id="SSF53383">
    <property type="entry name" value="PLP-dependent transferases"/>
    <property type="match status" value="1"/>
</dbReference>
<protein>
    <recommendedName>
        <fullName evidence="4">threonine-phosphate decarboxylase</fullName>
        <ecNumber evidence="4">4.1.1.81</ecNumber>
    </recommendedName>
    <alternativeName>
        <fullName evidence="8">L-threonine-O-3-phosphate decarboxylase</fullName>
    </alternativeName>
</protein>
<dbReference type="Proteomes" id="UP000256900">
    <property type="component" value="Unassembled WGS sequence"/>
</dbReference>
<comment type="function">
    <text evidence="2">Decarboxylates L-threonine-O-3-phosphate to yield (R)-1-amino-2-propanol O-2-phosphate, the precursor for the linkage between the nucleotide loop and the corrin ring in cobalamin.</text>
</comment>
<reference evidence="11 12" key="1">
    <citation type="submission" date="2018-08" db="EMBL/GenBank/DDBJ databases">
        <title>Genomic Encyclopedia of Type Strains, Phase IV (KMG-IV): sequencing the most valuable type-strain genomes for metagenomic binning, comparative biology and taxonomic classification.</title>
        <authorList>
            <person name="Goeker M."/>
        </authorList>
    </citation>
    <scope>NUCLEOTIDE SEQUENCE [LARGE SCALE GENOMIC DNA]</scope>
    <source>
        <strain evidence="11 12">BW863</strain>
    </source>
</reference>
<proteinExistence type="predicted"/>
<name>A0A3D9Z4L1_9HYPH</name>
<dbReference type="NCBIfam" id="TIGR01140">
    <property type="entry name" value="L_thr_O3P_dcar"/>
    <property type="match status" value="1"/>
</dbReference>
<comment type="cofactor">
    <cofactor evidence="1">
        <name>pyridoxal 5'-phosphate</name>
        <dbReference type="ChEBI" id="CHEBI:597326"/>
    </cofactor>
</comment>
<gene>
    <name evidence="11" type="ORF">DES32_0446</name>
</gene>
<dbReference type="InterPro" id="IPR015421">
    <property type="entry name" value="PyrdxlP-dep_Trfase_major"/>
</dbReference>
<dbReference type="UniPathway" id="UPA00148"/>
<dbReference type="Gene3D" id="3.40.640.10">
    <property type="entry name" value="Type I PLP-dependent aspartate aminotransferase-like (Major domain)"/>
    <property type="match status" value="1"/>
</dbReference>
<keyword evidence="6" id="KW-0663">Pyridoxal phosphate</keyword>
<dbReference type="Pfam" id="PF00155">
    <property type="entry name" value="Aminotran_1_2"/>
    <property type="match status" value="1"/>
</dbReference>
<evidence type="ECO:0000256" key="3">
    <source>
        <dbReference type="ARBA" id="ARBA00004953"/>
    </source>
</evidence>
<dbReference type="PANTHER" id="PTHR42885:SF1">
    <property type="entry name" value="THREONINE-PHOSPHATE DECARBOXYLASE"/>
    <property type="match status" value="1"/>
</dbReference>
<dbReference type="EMBL" id="QUMO01000001">
    <property type="protein sequence ID" value="REF89228.1"/>
    <property type="molecule type" value="Genomic_DNA"/>
</dbReference>
<evidence type="ECO:0000313" key="12">
    <source>
        <dbReference type="Proteomes" id="UP000256900"/>
    </source>
</evidence>
<evidence type="ECO:0000256" key="5">
    <source>
        <dbReference type="ARBA" id="ARBA00022573"/>
    </source>
</evidence>
<evidence type="ECO:0000256" key="7">
    <source>
        <dbReference type="ARBA" id="ARBA00023239"/>
    </source>
</evidence>
<dbReference type="PROSITE" id="PS00105">
    <property type="entry name" value="AA_TRANSFER_CLASS_1"/>
    <property type="match status" value="1"/>
</dbReference>
<evidence type="ECO:0000256" key="9">
    <source>
        <dbReference type="ARBA" id="ARBA00048531"/>
    </source>
</evidence>
<dbReference type="InterPro" id="IPR004838">
    <property type="entry name" value="NHTrfase_class1_PyrdxlP-BS"/>
</dbReference>
<comment type="caution">
    <text evidence="11">The sequence shown here is derived from an EMBL/GenBank/DDBJ whole genome shotgun (WGS) entry which is preliminary data.</text>
</comment>
<comment type="catalytic activity">
    <reaction evidence="9">
        <text>O-phospho-L-threonine + H(+) = (R)-1-aminopropan-2-yl phosphate + CO2</text>
        <dbReference type="Rhea" id="RHEA:11492"/>
        <dbReference type="ChEBI" id="CHEBI:15378"/>
        <dbReference type="ChEBI" id="CHEBI:16526"/>
        <dbReference type="ChEBI" id="CHEBI:58563"/>
        <dbReference type="ChEBI" id="CHEBI:58675"/>
        <dbReference type="EC" id="4.1.1.81"/>
    </reaction>
</comment>
<dbReference type="InterPro" id="IPR004839">
    <property type="entry name" value="Aminotransferase_I/II_large"/>
</dbReference>
<feature type="domain" description="Aminotransferase class I/classII large" evidence="10">
    <location>
        <begin position="69"/>
        <end position="336"/>
    </location>
</feature>
<dbReference type="Gene3D" id="3.90.1150.10">
    <property type="entry name" value="Aspartate Aminotransferase, domain 1"/>
    <property type="match status" value="1"/>
</dbReference>
<dbReference type="InterPro" id="IPR015424">
    <property type="entry name" value="PyrdxlP-dep_Trfase"/>
</dbReference>
<dbReference type="EC" id="4.1.1.81" evidence="4"/>
<keyword evidence="12" id="KW-1185">Reference proteome</keyword>
<keyword evidence="5" id="KW-0169">Cobalamin biosynthesis</keyword>
<evidence type="ECO:0000259" key="10">
    <source>
        <dbReference type="Pfam" id="PF00155"/>
    </source>
</evidence>
<dbReference type="GO" id="GO:0009236">
    <property type="term" value="P:cobalamin biosynthetic process"/>
    <property type="evidence" value="ECO:0007669"/>
    <property type="project" value="UniProtKB-UniPathway"/>
</dbReference>
<comment type="pathway">
    <text evidence="3">Cofactor biosynthesis; adenosylcobalamin biosynthesis.</text>
</comment>
<evidence type="ECO:0000256" key="2">
    <source>
        <dbReference type="ARBA" id="ARBA00003444"/>
    </source>
</evidence>
<evidence type="ECO:0000256" key="8">
    <source>
        <dbReference type="ARBA" id="ARBA00029996"/>
    </source>
</evidence>
<organism evidence="11 12">
    <name type="scientific">Methylovirgula ligni</name>
    <dbReference type="NCBI Taxonomy" id="569860"/>
    <lineage>
        <taxon>Bacteria</taxon>
        <taxon>Pseudomonadati</taxon>
        <taxon>Pseudomonadota</taxon>
        <taxon>Alphaproteobacteria</taxon>
        <taxon>Hyphomicrobiales</taxon>
        <taxon>Beijerinckiaceae</taxon>
        <taxon>Methylovirgula</taxon>
    </lineage>
</organism>
<dbReference type="CDD" id="cd00609">
    <property type="entry name" value="AAT_like"/>
    <property type="match status" value="1"/>
</dbReference>
<accession>A0A3D9Z4L1</accession>
<sequence>MKQSAASALIDDQFVDPAVYHGGALAAARLQFPDAPTPWLDLSTGINPNPYPGTVISPDVLTRLPDAVALTRLLSAAAGAYGAKDAQHIVAAAGTQALIQYLPKLFSARRVAILGFGYQEYPALWRAAGADVIVTDDVKSLTETGIDVAIVVNPNNPDGRVVDPQTLADIATRLGRRGGLLIVDEAFMDVLRPAASLVPILPGRGALVLRSFGKAYGLAGLRLGFAVGGLDLTEKLRTALGPWAVSGPAIEIGATALADTAWLEQSVERLERQAAHLDVMLIDAGFSIVGGTPLFRLARHERASHWFQKLGRFGILTRPFPERRDWLRFGLPGVETDWARLAEALHASP</sequence>
<dbReference type="PANTHER" id="PTHR42885">
    <property type="entry name" value="HISTIDINOL-PHOSPHATE AMINOTRANSFERASE-RELATED"/>
    <property type="match status" value="1"/>
</dbReference>
<dbReference type="InterPro" id="IPR015422">
    <property type="entry name" value="PyrdxlP-dep_Trfase_small"/>
</dbReference>
<keyword evidence="7" id="KW-0456">Lyase</keyword>
<evidence type="ECO:0000313" key="11">
    <source>
        <dbReference type="EMBL" id="REF89228.1"/>
    </source>
</evidence>
<evidence type="ECO:0000256" key="4">
    <source>
        <dbReference type="ARBA" id="ARBA00012285"/>
    </source>
</evidence>